<gene>
    <name evidence="2" type="ORF">JYK00_03695</name>
</gene>
<evidence type="ECO:0000313" key="3">
    <source>
        <dbReference type="Proteomes" id="UP000671862"/>
    </source>
</evidence>
<sequence length="187" mass="21496">MEIYYEKELKEKLGSWFIFLLLLFIPNYTTRMFFTFFLIINMLPSDVKHKKDRLLYYLPFAKGEIFIYSFLFLIFAVSVTHFISYLFVTSSFTTNMIILLKSINFSSAIFAISMLSVSFGLDNVGIPILFIIADLIIGDLGSTQIGPSFNPYALISPTHQGNIFLSLLLSILLVWLAYKSYVKRSVN</sequence>
<reference evidence="2 3" key="1">
    <citation type="submission" date="2021-03" db="EMBL/GenBank/DDBJ databases">
        <title>Thermosipho ferrireducens sp.nov., an anaerobic thermophilic iron-reducing bacterium isolated from a deep-sea hydrothermal sulfide deposits.</title>
        <authorList>
            <person name="Zeng X."/>
            <person name="Chen Y."/>
            <person name="Shao Z."/>
        </authorList>
    </citation>
    <scope>NUCLEOTIDE SEQUENCE [LARGE SCALE GENOMIC DNA]</scope>
    <source>
        <strain evidence="2 3">JL129W03</strain>
    </source>
</reference>
<keyword evidence="3" id="KW-1185">Reference proteome</keyword>
<proteinExistence type="predicted"/>
<evidence type="ECO:0000256" key="1">
    <source>
        <dbReference type="SAM" id="Phobius"/>
    </source>
</evidence>
<accession>A0ABX7S8H2</accession>
<protein>
    <recommendedName>
        <fullName evidence="4">ABC transporter permease</fullName>
    </recommendedName>
</protein>
<dbReference type="EMBL" id="CP071446">
    <property type="protein sequence ID" value="QTA38904.1"/>
    <property type="molecule type" value="Genomic_DNA"/>
</dbReference>
<keyword evidence="1" id="KW-0472">Membrane</keyword>
<evidence type="ECO:0008006" key="4">
    <source>
        <dbReference type="Google" id="ProtNLM"/>
    </source>
</evidence>
<keyword evidence="1" id="KW-0812">Transmembrane</keyword>
<keyword evidence="1" id="KW-1133">Transmembrane helix</keyword>
<feature type="transmembrane region" description="Helical" evidence="1">
    <location>
        <begin position="16"/>
        <end position="44"/>
    </location>
</feature>
<name>A0ABX7S8H2_9BACT</name>
<evidence type="ECO:0000313" key="2">
    <source>
        <dbReference type="EMBL" id="QTA38904.1"/>
    </source>
</evidence>
<feature type="transmembrane region" description="Helical" evidence="1">
    <location>
        <begin position="161"/>
        <end position="178"/>
    </location>
</feature>
<feature type="transmembrane region" description="Helical" evidence="1">
    <location>
        <begin position="65"/>
        <end position="88"/>
    </location>
</feature>
<organism evidence="2 3">
    <name type="scientific">Thermosipho ferrireducens</name>
    <dbReference type="NCBI Taxonomy" id="2571116"/>
    <lineage>
        <taxon>Bacteria</taxon>
        <taxon>Thermotogati</taxon>
        <taxon>Thermotogota</taxon>
        <taxon>Thermotogae</taxon>
        <taxon>Thermotogales</taxon>
        <taxon>Fervidobacteriaceae</taxon>
        <taxon>Thermosipho</taxon>
    </lineage>
</organism>
<dbReference type="Proteomes" id="UP000671862">
    <property type="component" value="Chromosome"/>
</dbReference>